<gene>
    <name evidence="1" type="ORF">VNO77_19952</name>
</gene>
<protein>
    <submittedName>
        <fullName evidence="1">Uncharacterized protein</fullName>
    </submittedName>
</protein>
<organism evidence="1 2">
    <name type="scientific">Canavalia gladiata</name>
    <name type="common">Sword bean</name>
    <name type="synonym">Dolichos gladiatus</name>
    <dbReference type="NCBI Taxonomy" id="3824"/>
    <lineage>
        <taxon>Eukaryota</taxon>
        <taxon>Viridiplantae</taxon>
        <taxon>Streptophyta</taxon>
        <taxon>Embryophyta</taxon>
        <taxon>Tracheophyta</taxon>
        <taxon>Spermatophyta</taxon>
        <taxon>Magnoliopsida</taxon>
        <taxon>eudicotyledons</taxon>
        <taxon>Gunneridae</taxon>
        <taxon>Pentapetalae</taxon>
        <taxon>rosids</taxon>
        <taxon>fabids</taxon>
        <taxon>Fabales</taxon>
        <taxon>Fabaceae</taxon>
        <taxon>Papilionoideae</taxon>
        <taxon>50 kb inversion clade</taxon>
        <taxon>NPAAA clade</taxon>
        <taxon>indigoferoid/millettioid clade</taxon>
        <taxon>Phaseoleae</taxon>
        <taxon>Canavalia</taxon>
    </lineage>
</organism>
<accession>A0AAN9LRV3</accession>
<evidence type="ECO:0000313" key="2">
    <source>
        <dbReference type="Proteomes" id="UP001367508"/>
    </source>
</evidence>
<comment type="caution">
    <text evidence="1">The sequence shown here is derived from an EMBL/GenBank/DDBJ whole genome shotgun (WGS) entry which is preliminary data.</text>
</comment>
<reference evidence="1 2" key="1">
    <citation type="submission" date="2024-01" db="EMBL/GenBank/DDBJ databases">
        <title>The genomes of 5 underutilized Papilionoideae crops provide insights into root nodulation and disease resistanc.</title>
        <authorList>
            <person name="Jiang F."/>
        </authorList>
    </citation>
    <scope>NUCLEOTIDE SEQUENCE [LARGE SCALE GENOMIC DNA]</scope>
    <source>
        <strain evidence="1">LVBAO_FW01</strain>
        <tissue evidence="1">Leaves</tissue>
    </source>
</reference>
<sequence length="173" mass="19696">MLNKEINIKEEKLWAPGGEDLLSKIVEVAGFCDSSGKEHVNLSCKSSGKRQGRDYRYFIMLLSSIHAMSSHDGTTSMARGAYCILQIWVGKHLNYIRHTKIIIMGATDSGAIISPMVMSKRIRLWSIVIPRVQLSFDLLRNNPWWLSHARRMNVSQGTSWVCEKLEESERSDL</sequence>
<evidence type="ECO:0000313" key="1">
    <source>
        <dbReference type="EMBL" id="KAK7339294.1"/>
    </source>
</evidence>
<proteinExistence type="predicted"/>
<keyword evidence="2" id="KW-1185">Reference proteome</keyword>
<dbReference type="Proteomes" id="UP001367508">
    <property type="component" value="Unassembled WGS sequence"/>
</dbReference>
<dbReference type="EMBL" id="JAYMYQ010000004">
    <property type="protein sequence ID" value="KAK7339294.1"/>
    <property type="molecule type" value="Genomic_DNA"/>
</dbReference>
<name>A0AAN9LRV3_CANGL</name>
<dbReference type="AlphaFoldDB" id="A0AAN9LRV3"/>